<comment type="caution">
    <text evidence="2">The sequence shown here is derived from an EMBL/GenBank/DDBJ whole genome shotgun (WGS) entry which is preliminary data.</text>
</comment>
<evidence type="ECO:0000256" key="1">
    <source>
        <dbReference type="SAM" id="MobiDB-lite"/>
    </source>
</evidence>
<sequence length="91" mass="10168">MVAEKTINCAVVCAPAELNRMNLPDKSRFRPSDLVPWADPYIASLVRKLQREVREERDAAQATSSSPQAEPDSVWEPLDWEGEASSAVLDR</sequence>
<dbReference type="Proteomes" id="UP000318478">
    <property type="component" value="Unassembled WGS sequence"/>
</dbReference>
<dbReference type="AlphaFoldDB" id="A0A5C5YTF7"/>
<name>A0A5C5YTF7_9BACT</name>
<evidence type="ECO:0000313" key="2">
    <source>
        <dbReference type="EMBL" id="TWT78284.1"/>
    </source>
</evidence>
<reference evidence="2 3" key="1">
    <citation type="submission" date="2019-02" db="EMBL/GenBank/DDBJ databases">
        <title>Deep-cultivation of Planctomycetes and their phenomic and genomic characterization uncovers novel biology.</title>
        <authorList>
            <person name="Wiegand S."/>
            <person name="Jogler M."/>
            <person name="Boedeker C."/>
            <person name="Pinto D."/>
            <person name="Vollmers J."/>
            <person name="Rivas-Marin E."/>
            <person name="Kohn T."/>
            <person name="Peeters S.H."/>
            <person name="Heuer A."/>
            <person name="Rast P."/>
            <person name="Oberbeckmann S."/>
            <person name="Bunk B."/>
            <person name="Jeske O."/>
            <person name="Meyerdierks A."/>
            <person name="Storesund J.E."/>
            <person name="Kallscheuer N."/>
            <person name="Luecker S."/>
            <person name="Lage O.M."/>
            <person name="Pohl T."/>
            <person name="Merkel B.J."/>
            <person name="Hornburger P."/>
            <person name="Mueller R.-W."/>
            <person name="Bruemmer F."/>
            <person name="Labrenz M."/>
            <person name="Spormann A.M."/>
            <person name="Op Den Camp H."/>
            <person name="Overmann J."/>
            <person name="Amann R."/>
            <person name="Jetten M.S.M."/>
            <person name="Mascher T."/>
            <person name="Medema M.H."/>
            <person name="Devos D.P."/>
            <person name="Kaster A.-K."/>
            <person name="Ovreas L."/>
            <person name="Rohde M."/>
            <person name="Galperin M.Y."/>
            <person name="Jogler C."/>
        </authorList>
    </citation>
    <scope>NUCLEOTIDE SEQUENCE [LARGE SCALE GENOMIC DNA]</scope>
    <source>
        <strain evidence="2 3">Pla123a</strain>
    </source>
</reference>
<evidence type="ECO:0000313" key="3">
    <source>
        <dbReference type="Proteomes" id="UP000318478"/>
    </source>
</evidence>
<keyword evidence="3" id="KW-1185">Reference proteome</keyword>
<feature type="region of interest" description="Disordered" evidence="1">
    <location>
        <begin position="56"/>
        <end position="91"/>
    </location>
</feature>
<organism evidence="2 3">
    <name type="scientific">Posidoniimonas polymericola</name>
    <dbReference type="NCBI Taxonomy" id="2528002"/>
    <lineage>
        <taxon>Bacteria</taxon>
        <taxon>Pseudomonadati</taxon>
        <taxon>Planctomycetota</taxon>
        <taxon>Planctomycetia</taxon>
        <taxon>Pirellulales</taxon>
        <taxon>Lacipirellulaceae</taxon>
        <taxon>Posidoniimonas</taxon>
    </lineage>
</organism>
<protein>
    <submittedName>
        <fullName evidence="2">Uncharacterized protein</fullName>
    </submittedName>
</protein>
<gene>
    <name evidence="2" type="ORF">Pla123a_10750</name>
</gene>
<accession>A0A5C5YTF7</accession>
<dbReference type="EMBL" id="SJPO01000002">
    <property type="protein sequence ID" value="TWT78284.1"/>
    <property type="molecule type" value="Genomic_DNA"/>
</dbReference>
<proteinExistence type="predicted"/>